<protein>
    <submittedName>
        <fullName evidence="2">Uncharacterized protein</fullName>
    </submittedName>
</protein>
<gene>
    <name evidence="2" type="ORF">DET51_101229</name>
    <name evidence="1" type="ORF">DET64_101230</name>
</gene>
<sequence length="75" mass="8665">MSRQLTDRLRRLEESRNGSPAHVWLLDLLEELEAAKREGREAAPRKPNIVENTEVVTMLNRYGIAPVIDTGEHEW</sequence>
<evidence type="ECO:0000313" key="2">
    <source>
        <dbReference type="EMBL" id="RCW37891.1"/>
    </source>
</evidence>
<name>A0A368VFV2_MARNT</name>
<dbReference type="Proteomes" id="UP000253065">
    <property type="component" value="Unassembled WGS sequence"/>
</dbReference>
<dbReference type="Proteomes" id="UP000252795">
    <property type="component" value="Unassembled WGS sequence"/>
</dbReference>
<keyword evidence="4" id="KW-1185">Reference proteome</keyword>
<evidence type="ECO:0000313" key="1">
    <source>
        <dbReference type="EMBL" id="RBP77045.1"/>
    </source>
</evidence>
<organism evidence="2 3">
    <name type="scientific">Marinobacter nauticus</name>
    <name type="common">Marinobacter hydrocarbonoclasticus</name>
    <name type="synonym">Marinobacter aquaeolei</name>
    <dbReference type="NCBI Taxonomy" id="2743"/>
    <lineage>
        <taxon>Bacteria</taxon>
        <taxon>Pseudomonadati</taxon>
        <taxon>Pseudomonadota</taxon>
        <taxon>Gammaproteobacteria</taxon>
        <taxon>Pseudomonadales</taxon>
        <taxon>Marinobacteraceae</taxon>
        <taxon>Marinobacter</taxon>
    </lineage>
</organism>
<dbReference type="AlphaFoldDB" id="A0A368VFV2"/>
<comment type="caution">
    <text evidence="2">The sequence shown here is derived from an EMBL/GenBank/DDBJ whole genome shotgun (WGS) entry which is preliminary data.</text>
</comment>
<reference evidence="2 3" key="1">
    <citation type="submission" date="2018-07" db="EMBL/GenBank/DDBJ databases">
        <title>Freshwater and sediment microbial communities from various areas in North America, analyzing microbe dynamics in response to fracking.</title>
        <authorList>
            <person name="Lamendella R."/>
        </authorList>
    </citation>
    <scope>NUCLEOTIDE SEQUENCE [LARGE SCALE GENOMIC DNA]</scope>
    <source>
        <strain evidence="2 3">114E</strain>
        <strain evidence="1 4">114E_o</strain>
    </source>
</reference>
<evidence type="ECO:0000313" key="4">
    <source>
        <dbReference type="Proteomes" id="UP000253065"/>
    </source>
</evidence>
<dbReference type="EMBL" id="QNSA01000001">
    <property type="protein sequence ID" value="RBP77045.1"/>
    <property type="molecule type" value="Genomic_DNA"/>
</dbReference>
<proteinExistence type="predicted"/>
<accession>A0A368VFV2</accession>
<dbReference type="EMBL" id="QPJB01000001">
    <property type="protein sequence ID" value="RCW37891.1"/>
    <property type="molecule type" value="Genomic_DNA"/>
</dbReference>
<evidence type="ECO:0000313" key="3">
    <source>
        <dbReference type="Proteomes" id="UP000252795"/>
    </source>
</evidence>
<dbReference type="RefSeq" id="WP_022991671.1">
    <property type="nucleotide sequence ID" value="NZ_QNSA01000001.1"/>
</dbReference>